<feature type="region of interest" description="Disordered" evidence="1">
    <location>
        <begin position="910"/>
        <end position="935"/>
    </location>
</feature>
<dbReference type="InParanoid" id="A0A194R6Q5"/>
<protein>
    <submittedName>
        <fullName evidence="2">Uncharacterized protein</fullName>
    </submittedName>
</protein>
<evidence type="ECO:0000313" key="2">
    <source>
        <dbReference type="EMBL" id="KPJ11546.1"/>
    </source>
</evidence>
<accession>A0A194R6Q5</accession>
<dbReference type="AlphaFoldDB" id="A0A194R6Q5"/>
<evidence type="ECO:0000313" key="3">
    <source>
        <dbReference type="Proteomes" id="UP000053240"/>
    </source>
</evidence>
<keyword evidence="3" id="KW-1185">Reference proteome</keyword>
<sequence>MDCYSVESDVLVRKGHRNRDKEKNYINEYTKQPDVHIVRKICKAKHTKHNLDDVADRAPSTSVVIKKAIAKISKRKFIPDTLYKDDTSSEIPLIKVTVIPKHVDTQTSRQFNKRRQTVKRAQSTVSNQESSLRSKNIYLVVTGRKADKIYEIKTTGSEKLSTNQSSSRLKYEDISLKKLHNYKHVIDSLNMEKKKKRDKKKKTVPQRKDSRTSLVNEIFGGAGITLQECICSNAKRKAPINNVKHRTSRLRIIGELGLTNDDKYVINYAATVDGDTGIRNYSRTEEKFKSNEEASDLTSRKQGEYTNCSSGYSTSNVIYNNKSYFRQESQGTQVDLDGPLDRNKKYTFRDQTIQCYCNCSNGTATEIVSSTTNAVNKSSTTKDTKSPLVIISVYSKQDSAENTTSSHTLLDHRPALPKRQSESPQYQLRNKSKMNMYRSCSPSPELRNYSRDNPLNKTVDARFLYTKKKNYVRPASPVNQKKIPSPTDLSTTTTKSKMKNEFFKKFPVTFGSRDSRDTNMQSIKKKKTNDNNKKPLPFVKKEVGNYSYVSRNEISDIKRTIDSPKQSYNGVREQRNLNNISRNRRVFNNEDSHRSSDDDYGSMENFLMLSEDNRDVNTRSLSQTLCYSPSTTAIYETSQHTDTAVGNTDSNYCTKHVEARISRTFECKCCSHEKKSPTPKNRVCKLVKTKTTPTQYDLKPPVIPCIPLCSTLTHQEPRDNQLILNRNIQVYLQIEQFTKQKPIMLTRKQYDKLKKTIKSTVKLKTPKPPKCKKNVFKTYSVVSEGQIKKANRSKCCGIRDRGMQTKKGAKRKNRTKPASKQSSKVSPNTSCVCVEVQTICSTLEKQACNYLLLDRQVGQDTSNTSKENIPRQTMSSLEIRYANVAFKRVTFSSTNVDQLPTESVYSNQLENTPVHSLPRKNKKSATPNLGTSGYSLYSEPTGSGQSLKYLLSPRDSKQKRPFLRRLMSCLVMHSARPSNMKLPCGLTSKVSGVNSSIDSYYISTSLGAIELTSSMYDTSASFYSNHTILPVNKIKRGFLSSVRGFLTSRRS</sequence>
<proteinExistence type="predicted"/>
<dbReference type="STRING" id="76193.A0A194R6Q5"/>
<feature type="compositionally biased region" description="Polar residues" evidence="1">
    <location>
        <begin position="924"/>
        <end position="935"/>
    </location>
</feature>
<feature type="compositionally biased region" description="Basic residues" evidence="1">
    <location>
        <begin position="807"/>
        <end position="817"/>
    </location>
</feature>
<gene>
    <name evidence="2" type="ORF">RR48_08288</name>
</gene>
<feature type="region of interest" description="Disordered" evidence="1">
    <location>
        <begin position="401"/>
        <end position="431"/>
    </location>
</feature>
<dbReference type="EMBL" id="KQ460878">
    <property type="protein sequence ID" value="KPJ11546.1"/>
    <property type="molecule type" value="Genomic_DNA"/>
</dbReference>
<feature type="region of interest" description="Disordered" evidence="1">
    <location>
        <begin position="801"/>
        <end position="826"/>
    </location>
</feature>
<organism evidence="2 3">
    <name type="scientific">Papilio machaon</name>
    <name type="common">Old World swallowtail butterfly</name>
    <dbReference type="NCBI Taxonomy" id="76193"/>
    <lineage>
        <taxon>Eukaryota</taxon>
        <taxon>Metazoa</taxon>
        <taxon>Ecdysozoa</taxon>
        <taxon>Arthropoda</taxon>
        <taxon>Hexapoda</taxon>
        <taxon>Insecta</taxon>
        <taxon>Pterygota</taxon>
        <taxon>Neoptera</taxon>
        <taxon>Endopterygota</taxon>
        <taxon>Lepidoptera</taxon>
        <taxon>Glossata</taxon>
        <taxon>Ditrysia</taxon>
        <taxon>Papilionoidea</taxon>
        <taxon>Papilionidae</taxon>
        <taxon>Papilioninae</taxon>
        <taxon>Papilio</taxon>
    </lineage>
</organism>
<reference evidence="2 3" key="1">
    <citation type="journal article" date="2015" name="Nat. Commun.">
        <title>Outbred genome sequencing and CRISPR/Cas9 gene editing in butterflies.</title>
        <authorList>
            <person name="Li X."/>
            <person name="Fan D."/>
            <person name="Zhang W."/>
            <person name="Liu G."/>
            <person name="Zhang L."/>
            <person name="Zhao L."/>
            <person name="Fang X."/>
            <person name="Chen L."/>
            <person name="Dong Y."/>
            <person name="Chen Y."/>
            <person name="Ding Y."/>
            <person name="Zhao R."/>
            <person name="Feng M."/>
            <person name="Zhu Y."/>
            <person name="Feng Y."/>
            <person name="Jiang X."/>
            <person name="Zhu D."/>
            <person name="Xiang H."/>
            <person name="Feng X."/>
            <person name="Li S."/>
            <person name="Wang J."/>
            <person name="Zhang G."/>
            <person name="Kronforst M.R."/>
            <person name="Wang W."/>
        </authorList>
    </citation>
    <scope>NUCLEOTIDE SEQUENCE [LARGE SCALE GENOMIC DNA]</scope>
    <source>
        <strain evidence="2">Ya'a_city_454_Pm</strain>
        <tissue evidence="2">Whole body</tissue>
    </source>
</reference>
<evidence type="ECO:0000256" key="1">
    <source>
        <dbReference type="SAM" id="MobiDB-lite"/>
    </source>
</evidence>
<name>A0A194R6Q5_PAPMA</name>
<dbReference type="Proteomes" id="UP000053240">
    <property type="component" value="Unassembled WGS sequence"/>
</dbReference>